<keyword evidence="1" id="KW-0732">Signal</keyword>
<dbReference type="EMBL" id="WOCE01000005">
    <property type="protein sequence ID" value="KAE9614384.1"/>
    <property type="molecule type" value="Genomic_DNA"/>
</dbReference>
<gene>
    <name evidence="2" type="ORF">Lalb_Chr05g0227391</name>
</gene>
<keyword evidence="3" id="KW-1185">Reference proteome</keyword>
<name>A0A6A4QMZ4_LUPAL</name>
<feature type="chain" id="PRO_5025687934" evidence="1">
    <location>
        <begin position="17"/>
        <end position="49"/>
    </location>
</feature>
<accession>A0A6A4QMZ4</accession>
<protein>
    <submittedName>
        <fullName evidence="2">Uncharacterized protein</fullName>
    </submittedName>
</protein>
<proteinExistence type="predicted"/>
<reference evidence="3" key="1">
    <citation type="journal article" date="2020" name="Nat. Commun.">
        <title>Genome sequence of the cluster root forming white lupin.</title>
        <authorList>
            <person name="Hufnagel B."/>
            <person name="Marques A."/>
            <person name="Soriano A."/>
            <person name="Marques L."/>
            <person name="Divol F."/>
            <person name="Doumas P."/>
            <person name="Sallet E."/>
            <person name="Mancinotti D."/>
            <person name="Carrere S."/>
            <person name="Marande W."/>
            <person name="Arribat S."/>
            <person name="Keller J."/>
            <person name="Huneau C."/>
            <person name="Blein T."/>
            <person name="Aime D."/>
            <person name="Laguerre M."/>
            <person name="Taylor J."/>
            <person name="Schubert V."/>
            <person name="Nelson M."/>
            <person name="Geu-Flores F."/>
            <person name="Crespi M."/>
            <person name="Gallardo-Guerrero K."/>
            <person name="Delaux P.-M."/>
            <person name="Salse J."/>
            <person name="Berges H."/>
            <person name="Guyot R."/>
            <person name="Gouzy J."/>
            <person name="Peret B."/>
        </authorList>
    </citation>
    <scope>NUCLEOTIDE SEQUENCE [LARGE SCALE GENOMIC DNA]</scope>
    <source>
        <strain evidence="3">cv. Amiga</strain>
    </source>
</reference>
<organism evidence="2 3">
    <name type="scientific">Lupinus albus</name>
    <name type="common">White lupine</name>
    <name type="synonym">Lupinus termis</name>
    <dbReference type="NCBI Taxonomy" id="3870"/>
    <lineage>
        <taxon>Eukaryota</taxon>
        <taxon>Viridiplantae</taxon>
        <taxon>Streptophyta</taxon>
        <taxon>Embryophyta</taxon>
        <taxon>Tracheophyta</taxon>
        <taxon>Spermatophyta</taxon>
        <taxon>Magnoliopsida</taxon>
        <taxon>eudicotyledons</taxon>
        <taxon>Gunneridae</taxon>
        <taxon>Pentapetalae</taxon>
        <taxon>rosids</taxon>
        <taxon>fabids</taxon>
        <taxon>Fabales</taxon>
        <taxon>Fabaceae</taxon>
        <taxon>Papilionoideae</taxon>
        <taxon>50 kb inversion clade</taxon>
        <taxon>genistoids sensu lato</taxon>
        <taxon>core genistoids</taxon>
        <taxon>Genisteae</taxon>
        <taxon>Lupinus</taxon>
    </lineage>
</organism>
<feature type="signal peptide" evidence="1">
    <location>
        <begin position="1"/>
        <end position="16"/>
    </location>
</feature>
<sequence>MHFLMMVAVGLVVACASVWVVKVAVGEAVVAAVQSFSGVDVVVANGVFE</sequence>
<dbReference type="AlphaFoldDB" id="A0A6A4QMZ4"/>
<comment type="caution">
    <text evidence="2">The sequence shown here is derived from an EMBL/GenBank/DDBJ whole genome shotgun (WGS) entry which is preliminary data.</text>
</comment>
<dbReference type="Proteomes" id="UP000447434">
    <property type="component" value="Chromosome 5"/>
</dbReference>
<evidence type="ECO:0000313" key="3">
    <source>
        <dbReference type="Proteomes" id="UP000447434"/>
    </source>
</evidence>
<evidence type="ECO:0000256" key="1">
    <source>
        <dbReference type="SAM" id="SignalP"/>
    </source>
</evidence>
<evidence type="ECO:0000313" key="2">
    <source>
        <dbReference type="EMBL" id="KAE9614384.1"/>
    </source>
</evidence>